<comment type="similarity">
    <text evidence="9">Belongs to the AP2/ERF transcription factor family. ERF subfamily.</text>
</comment>
<dbReference type="SUPFAM" id="SSF54171">
    <property type="entry name" value="DNA-binding domain"/>
    <property type="match status" value="1"/>
</dbReference>
<evidence type="ECO:0000313" key="11">
    <source>
        <dbReference type="EMBL" id="KAK1407463.1"/>
    </source>
</evidence>
<proteinExistence type="inferred from homology"/>
<evidence type="ECO:0000256" key="7">
    <source>
        <dbReference type="ARBA" id="ARBA00023163"/>
    </source>
</evidence>
<dbReference type="GO" id="GO:0045893">
    <property type="term" value="P:positive regulation of DNA-templated transcription"/>
    <property type="evidence" value="ECO:0007669"/>
    <property type="project" value="TreeGrafter"/>
</dbReference>
<dbReference type="CDD" id="cd00018">
    <property type="entry name" value="AP2"/>
    <property type="match status" value="1"/>
</dbReference>
<evidence type="ECO:0000256" key="8">
    <source>
        <dbReference type="ARBA" id="ARBA00023242"/>
    </source>
</evidence>
<dbReference type="PANTHER" id="PTHR31241:SF62">
    <property type="entry name" value="DEHYDRATION-RESPONSIVE ELEMENT-BINDING PROTEIN 2D"/>
    <property type="match status" value="1"/>
</dbReference>
<evidence type="ECO:0000256" key="9">
    <source>
        <dbReference type="ARBA" id="ARBA00024343"/>
    </source>
</evidence>
<feature type="domain" description="AP2/ERF" evidence="10">
    <location>
        <begin position="45"/>
        <end position="102"/>
    </location>
</feature>
<dbReference type="InterPro" id="IPR036955">
    <property type="entry name" value="AP2/ERF_dom_sf"/>
</dbReference>
<dbReference type="PANTHER" id="PTHR31241">
    <property type="entry name" value="DEHYDRATION-RESPONSIVE ELEMENT-BINDING PROTEIN 2C"/>
    <property type="match status" value="1"/>
</dbReference>
<dbReference type="PRINTS" id="PR00367">
    <property type="entry name" value="ETHRSPELEMNT"/>
</dbReference>
<evidence type="ECO:0000256" key="4">
    <source>
        <dbReference type="ARBA" id="ARBA00023016"/>
    </source>
</evidence>
<keyword evidence="5" id="KW-0238">DNA-binding</keyword>
<keyword evidence="12" id="KW-1185">Reference proteome</keyword>
<dbReference type="InterPro" id="IPR016177">
    <property type="entry name" value="DNA-bd_dom_sf"/>
</dbReference>
<sequence length="196" mass="22136">MHSMMIAGSNGRSDRMREVNKLSTDAHLRNGYMKRKGGPLNASCPYKGVRQRKSGKWVSEIRKPKSKRRFWLGTFDTAREAAFAYDVAALNLFGPNAHLNRPDEVIPPPPSTPPLFSSEYSFGNPNMEVVGENIVQFEKTFNNHLNSELPELDGFALWLEASSTMDYHFQSICDLGIDVMVFGYATGIELKDLLMW</sequence>
<keyword evidence="7" id="KW-0804">Transcription</keyword>
<dbReference type="InterPro" id="IPR001471">
    <property type="entry name" value="AP2/ERF_dom"/>
</dbReference>
<accession>A0AAD8NGS4</accession>
<name>A0AAD8NGS4_TARER</name>
<keyword evidence="6" id="KW-0010">Activator</keyword>
<dbReference type="Gene3D" id="3.30.730.10">
    <property type="entry name" value="AP2/ERF domain"/>
    <property type="match status" value="1"/>
</dbReference>
<evidence type="ECO:0000256" key="5">
    <source>
        <dbReference type="ARBA" id="ARBA00023125"/>
    </source>
</evidence>
<evidence type="ECO:0000259" key="10">
    <source>
        <dbReference type="PROSITE" id="PS51032"/>
    </source>
</evidence>
<dbReference type="GO" id="GO:0006952">
    <property type="term" value="P:defense response"/>
    <property type="evidence" value="ECO:0007669"/>
    <property type="project" value="UniProtKB-KW"/>
</dbReference>
<dbReference type="Pfam" id="PF00847">
    <property type="entry name" value="AP2"/>
    <property type="match status" value="1"/>
</dbReference>
<dbReference type="EMBL" id="JAUHHV010000011">
    <property type="protein sequence ID" value="KAK1407463.1"/>
    <property type="molecule type" value="Genomic_DNA"/>
</dbReference>
<dbReference type="AlphaFoldDB" id="A0AAD8NGS4"/>
<evidence type="ECO:0000256" key="3">
    <source>
        <dbReference type="ARBA" id="ARBA00023015"/>
    </source>
</evidence>
<keyword evidence="8" id="KW-0539">Nucleus</keyword>
<organism evidence="11 12">
    <name type="scientific">Tagetes erecta</name>
    <name type="common">African marigold</name>
    <dbReference type="NCBI Taxonomy" id="13708"/>
    <lineage>
        <taxon>Eukaryota</taxon>
        <taxon>Viridiplantae</taxon>
        <taxon>Streptophyta</taxon>
        <taxon>Embryophyta</taxon>
        <taxon>Tracheophyta</taxon>
        <taxon>Spermatophyta</taxon>
        <taxon>Magnoliopsida</taxon>
        <taxon>eudicotyledons</taxon>
        <taxon>Gunneridae</taxon>
        <taxon>Pentapetalae</taxon>
        <taxon>asterids</taxon>
        <taxon>campanulids</taxon>
        <taxon>Asterales</taxon>
        <taxon>Asteraceae</taxon>
        <taxon>Asteroideae</taxon>
        <taxon>Heliantheae alliance</taxon>
        <taxon>Tageteae</taxon>
        <taxon>Tagetes</taxon>
    </lineage>
</organism>
<reference evidence="11" key="1">
    <citation type="journal article" date="2023" name="bioRxiv">
        <title>Improved chromosome-level genome assembly for marigold (Tagetes erecta).</title>
        <authorList>
            <person name="Jiang F."/>
            <person name="Yuan L."/>
            <person name="Wang S."/>
            <person name="Wang H."/>
            <person name="Xu D."/>
            <person name="Wang A."/>
            <person name="Fan W."/>
        </authorList>
    </citation>
    <scope>NUCLEOTIDE SEQUENCE</scope>
    <source>
        <strain evidence="11">WSJ</strain>
        <tissue evidence="11">Leaf</tissue>
    </source>
</reference>
<dbReference type="GO" id="GO:0003700">
    <property type="term" value="F:DNA-binding transcription factor activity"/>
    <property type="evidence" value="ECO:0007669"/>
    <property type="project" value="InterPro"/>
</dbReference>
<gene>
    <name evidence="11" type="ORF">QVD17_39079</name>
</gene>
<dbReference type="Proteomes" id="UP001229421">
    <property type="component" value="Unassembled WGS sequence"/>
</dbReference>
<comment type="subcellular location">
    <subcellularLocation>
        <location evidence="1">Nucleus</location>
    </subcellularLocation>
</comment>
<dbReference type="SMART" id="SM00380">
    <property type="entry name" value="AP2"/>
    <property type="match status" value="1"/>
</dbReference>
<dbReference type="FunFam" id="3.30.730.10:FF:000001">
    <property type="entry name" value="Ethylene-responsive transcription factor 2"/>
    <property type="match status" value="1"/>
</dbReference>
<comment type="caution">
    <text evidence="11">The sequence shown here is derived from an EMBL/GenBank/DDBJ whole genome shotgun (WGS) entry which is preliminary data.</text>
</comment>
<dbReference type="GO" id="GO:0000976">
    <property type="term" value="F:transcription cis-regulatory region binding"/>
    <property type="evidence" value="ECO:0007669"/>
    <property type="project" value="TreeGrafter"/>
</dbReference>
<dbReference type="PROSITE" id="PS51032">
    <property type="entry name" value="AP2_ERF"/>
    <property type="match status" value="1"/>
</dbReference>
<keyword evidence="4" id="KW-0346">Stress response</keyword>
<protein>
    <recommendedName>
        <fullName evidence="10">AP2/ERF domain-containing protein</fullName>
    </recommendedName>
</protein>
<keyword evidence="3" id="KW-0805">Transcription regulation</keyword>
<evidence type="ECO:0000256" key="6">
    <source>
        <dbReference type="ARBA" id="ARBA00023159"/>
    </source>
</evidence>
<keyword evidence="2" id="KW-0611">Plant defense</keyword>
<dbReference type="GO" id="GO:0005634">
    <property type="term" value="C:nucleus"/>
    <property type="evidence" value="ECO:0007669"/>
    <property type="project" value="UniProtKB-SubCell"/>
</dbReference>
<evidence type="ECO:0000313" key="12">
    <source>
        <dbReference type="Proteomes" id="UP001229421"/>
    </source>
</evidence>
<evidence type="ECO:0000256" key="2">
    <source>
        <dbReference type="ARBA" id="ARBA00022821"/>
    </source>
</evidence>
<evidence type="ECO:0000256" key="1">
    <source>
        <dbReference type="ARBA" id="ARBA00004123"/>
    </source>
</evidence>